<gene>
    <name evidence="1" type="ORF">DWX94_13545</name>
</gene>
<dbReference type="OrthoDB" id="2047624at2"/>
<dbReference type="EMBL" id="QRVK01000060">
    <property type="protein sequence ID" value="RGS35735.1"/>
    <property type="molecule type" value="Genomic_DNA"/>
</dbReference>
<accession>A0A412IFL0</accession>
<evidence type="ECO:0000313" key="2">
    <source>
        <dbReference type="Proteomes" id="UP000283295"/>
    </source>
</evidence>
<name>A0A412IFL0_9FIRM</name>
<reference evidence="1 2" key="1">
    <citation type="submission" date="2018-08" db="EMBL/GenBank/DDBJ databases">
        <title>A genome reference for cultivated species of the human gut microbiota.</title>
        <authorList>
            <person name="Zou Y."/>
            <person name="Xue W."/>
            <person name="Luo G."/>
        </authorList>
    </citation>
    <scope>NUCLEOTIDE SEQUENCE [LARGE SCALE GENOMIC DNA]</scope>
    <source>
        <strain evidence="1 2">AF22-21</strain>
    </source>
</reference>
<dbReference type="InterPro" id="IPR027417">
    <property type="entry name" value="P-loop_NTPase"/>
</dbReference>
<dbReference type="InterPro" id="IPR006758">
    <property type="entry name" value="A32L"/>
</dbReference>
<dbReference type="AlphaFoldDB" id="A0A412IFL0"/>
<protein>
    <submittedName>
        <fullName evidence="1">AAA family ATPase</fullName>
    </submittedName>
</protein>
<proteinExistence type="predicted"/>
<sequence length="288" mass="33599">MTLIIIIMVCFICYAFPVVPFVATHFYQVATNGAVDLYYYIKHKEYNRCHFYGSIHMVTAYRNKVFGSGKTLDMTMVVREVYHKYNDLPVWSEDEQSFVTQHIHIISNVDLTDVPYTPFTNVNQLKNVEQGTEDVTIFVFDEVGAIWNSRNYKDNISTELLKRLLQVRKNKIGIICTAQRFKFVDALLRQITGYLVCVNKTWRLLSVRYYDPVSFENCDNIDMIRPLSLSFKFVFNKDYEAYDTSAIVEDLKKTEMISDSEVLAGQGVVQPDIDFATGIKKRFRKRKR</sequence>
<evidence type="ECO:0000313" key="1">
    <source>
        <dbReference type="EMBL" id="RGS35735.1"/>
    </source>
</evidence>
<comment type="caution">
    <text evidence="1">The sequence shown here is derived from an EMBL/GenBank/DDBJ whole genome shotgun (WGS) entry which is preliminary data.</text>
</comment>
<organism evidence="1 2">
    <name type="scientific">Coprococcus eutactus</name>
    <dbReference type="NCBI Taxonomy" id="33043"/>
    <lineage>
        <taxon>Bacteria</taxon>
        <taxon>Bacillati</taxon>
        <taxon>Bacillota</taxon>
        <taxon>Clostridia</taxon>
        <taxon>Lachnospirales</taxon>
        <taxon>Lachnospiraceae</taxon>
        <taxon>Coprococcus</taxon>
    </lineage>
</organism>
<dbReference type="Gene3D" id="3.40.50.300">
    <property type="entry name" value="P-loop containing nucleotide triphosphate hydrolases"/>
    <property type="match status" value="1"/>
</dbReference>
<dbReference type="Pfam" id="PF04665">
    <property type="entry name" value="Pox_A32"/>
    <property type="match status" value="1"/>
</dbReference>
<dbReference type="Proteomes" id="UP000283295">
    <property type="component" value="Unassembled WGS sequence"/>
</dbReference>